<comment type="caution">
    <text evidence="2">The sequence shown here is derived from an EMBL/GenBank/DDBJ whole genome shotgun (WGS) entry which is preliminary data.</text>
</comment>
<dbReference type="InterPro" id="IPR036465">
    <property type="entry name" value="vWFA_dom_sf"/>
</dbReference>
<dbReference type="Proteomes" id="UP000297872">
    <property type="component" value="Unassembled WGS sequence"/>
</dbReference>
<dbReference type="InterPro" id="IPR002035">
    <property type="entry name" value="VWF_A"/>
</dbReference>
<dbReference type="EMBL" id="SGVY01000028">
    <property type="protein sequence ID" value="TFH79040.1"/>
    <property type="molecule type" value="Genomic_DNA"/>
</dbReference>
<gene>
    <name evidence="2" type="ORF">EXN75_10730</name>
</gene>
<dbReference type="RefSeq" id="WP_134843814.1">
    <property type="nucleotide sequence ID" value="NZ_SGVY01000028.1"/>
</dbReference>
<dbReference type="Pfam" id="PF15616">
    <property type="entry name" value="TerY_C"/>
    <property type="match status" value="1"/>
</dbReference>
<dbReference type="AlphaFoldDB" id="A0A4Y8VE92"/>
<dbReference type="Pfam" id="PF00092">
    <property type="entry name" value="VWA"/>
    <property type="match status" value="1"/>
</dbReference>
<evidence type="ECO:0000313" key="3">
    <source>
        <dbReference type="Proteomes" id="UP000297872"/>
    </source>
</evidence>
<sequence>MRRLPIYFLVDVSESMVGEPIQQVQDGMRMIVQELRTDPYALETAYISVIAFAGKAKSVTPLTELYKFYPPTFPIGGGTSLGAALNFLMDDMDKSLVKTTLEKKGDWKPIIFLFTDGTPTDDPTPAFTRWNQKYRHSANIVAISIGDNANTQLLGQISDNVLRLNNTDEISFKSFFKWVTASIKATSVSVTDMGDDEVKLAPTSGINLEKVDTSKPCIIDENFVVLVGKCSNTKKTYLVKYAKRMAEYKDMDYGNLGLLKNEFKLVGAYPIDEETYNSLSDGSSNQSINTTALRGVPTCPCCGAQLGVVVCECGNIMCSDGNTTACPWCGMEGSLGEIAAGGADITRGRG</sequence>
<dbReference type="Gene3D" id="3.40.50.410">
    <property type="entry name" value="von Willebrand factor, type A domain"/>
    <property type="match status" value="1"/>
</dbReference>
<dbReference type="OrthoDB" id="9806395at2"/>
<organism evidence="2 3">
    <name type="scientific">Segatella hominis</name>
    <dbReference type="NCBI Taxonomy" id="2518605"/>
    <lineage>
        <taxon>Bacteria</taxon>
        <taxon>Pseudomonadati</taxon>
        <taxon>Bacteroidota</taxon>
        <taxon>Bacteroidia</taxon>
        <taxon>Bacteroidales</taxon>
        <taxon>Prevotellaceae</taxon>
        <taxon>Segatella</taxon>
    </lineage>
</organism>
<dbReference type="InterPro" id="IPR028274">
    <property type="entry name" value="TerY-C"/>
</dbReference>
<keyword evidence="3" id="KW-1185">Reference proteome</keyword>
<protein>
    <submittedName>
        <fullName evidence="2">VWA domain-containing protein</fullName>
    </submittedName>
</protein>
<dbReference type="PROSITE" id="PS50234">
    <property type="entry name" value="VWFA"/>
    <property type="match status" value="1"/>
</dbReference>
<accession>A0A4Y8VE92</accession>
<feature type="domain" description="VWFA" evidence="1">
    <location>
        <begin position="5"/>
        <end position="158"/>
    </location>
</feature>
<evidence type="ECO:0000259" key="1">
    <source>
        <dbReference type="PROSITE" id="PS50234"/>
    </source>
</evidence>
<name>A0A4Y8VE92_9BACT</name>
<dbReference type="GeneID" id="302995753"/>
<evidence type="ECO:0000313" key="2">
    <source>
        <dbReference type="EMBL" id="TFH79040.1"/>
    </source>
</evidence>
<dbReference type="SUPFAM" id="SSF53300">
    <property type="entry name" value="vWA-like"/>
    <property type="match status" value="1"/>
</dbReference>
<proteinExistence type="predicted"/>
<dbReference type="SMART" id="SM00327">
    <property type="entry name" value="VWA"/>
    <property type="match status" value="1"/>
</dbReference>
<reference evidence="2 3" key="1">
    <citation type="submission" date="2019-02" db="EMBL/GenBank/DDBJ databases">
        <title>Draft Genome Sequence of the Prevotella sp. BCRC 81118, Isolated from Human Feces.</title>
        <authorList>
            <person name="Huang C.-H."/>
        </authorList>
    </citation>
    <scope>NUCLEOTIDE SEQUENCE [LARGE SCALE GENOMIC DNA]</scope>
    <source>
        <strain evidence="2 3">BCRC 81118</strain>
    </source>
</reference>